<dbReference type="InterPro" id="IPR046848">
    <property type="entry name" value="E_motif"/>
</dbReference>
<dbReference type="EMBL" id="KK198757">
    <property type="protein sequence ID" value="KCW71468.1"/>
    <property type="molecule type" value="Genomic_DNA"/>
</dbReference>
<feature type="repeat" description="PPR" evidence="2">
    <location>
        <begin position="46"/>
        <end position="80"/>
    </location>
</feature>
<dbReference type="GO" id="GO:0003723">
    <property type="term" value="F:RNA binding"/>
    <property type="evidence" value="ECO:0007669"/>
    <property type="project" value="InterPro"/>
</dbReference>
<protein>
    <recommendedName>
        <fullName evidence="4">Pentacotripeptide-repeat region of PRORP domain-containing protein</fullName>
    </recommendedName>
</protein>
<dbReference type="PANTHER" id="PTHR47926:SF540">
    <property type="entry name" value="PENTATRICOPEPTIDE REPEAT-CONTAINING PROTEIN"/>
    <property type="match status" value="1"/>
</dbReference>
<feature type="repeat" description="PPR" evidence="2">
    <location>
        <begin position="280"/>
        <end position="314"/>
    </location>
</feature>
<gene>
    <name evidence="3" type="ORF">EUGRSUZ_E00028</name>
</gene>
<dbReference type="Pfam" id="PF01535">
    <property type="entry name" value="PPR"/>
    <property type="match status" value="3"/>
</dbReference>
<dbReference type="InterPro" id="IPR002885">
    <property type="entry name" value="PPR_rpt"/>
</dbReference>
<dbReference type="OrthoDB" id="185373at2759"/>
<dbReference type="Gramene" id="KCW71468">
    <property type="protein sequence ID" value="KCW71468"/>
    <property type="gene ID" value="EUGRSUZ_E00028"/>
</dbReference>
<dbReference type="FunFam" id="1.25.40.10:FF:000422">
    <property type="entry name" value="Pentatricopeptide repeat-containing protein"/>
    <property type="match status" value="1"/>
</dbReference>
<dbReference type="PANTHER" id="PTHR47926">
    <property type="entry name" value="PENTATRICOPEPTIDE REPEAT-CONTAINING PROTEIN"/>
    <property type="match status" value="1"/>
</dbReference>
<evidence type="ECO:0000256" key="2">
    <source>
        <dbReference type="PROSITE-ProRule" id="PRU00708"/>
    </source>
</evidence>
<proteinExistence type="predicted"/>
<keyword evidence="1" id="KW-0677">Repeat</keyword>
<dbReference type="FunFam" id="1.25.40.10:FF:000344">
    <property type="entry name" value="Pentatricopeptide repeat-containing protein"/>
    <property type="match status" value="1"/>
</dbReference>
<dbReference type="FunCoup" id="A0A059BZ50">
    <property type="interactions" value="743"/>
</dbReference>
<feature type="repeat" description="PPR" evidence="2">
    <location>
        <begin position="248"/>
        <end position="278"/>
    </location>
</feature>
<dbReference type="KEGG" id="egr:104443340"/>
<dbReference type="GO" id="GO:0009451">
    <property type="term" value="P:RNA modification"/>
    <property type="evidence" value="ECO:0007669"/>
    <property type="project" value="InterPro"/>
</dbReference>
<name>A0A059BZ50_EUCGR</name>
<organism evidence="3">
    <name type="scientific">Eucalyptus grandis</name>
    <name type="common">Flooded gum</name>
    <dbReference type="NCBI Taxonomy" id="71139"/>
    <lineage>
        <taxon>Eukaryota</taxon>
        <taxon>Viridiplantae</taxon>
        <taxon>Streptophyta</taxon>
        <taxon>Embryophyta</taxon>
        <taxon>Tracheophyta</taxon>
        <taxon>Spermatophyta</taxon>
        <taxon>Magnoliopsida</taxon>
        <taxon>eudicotyledons</taxon>
        <taxon>Gunneridae</taxon>
        <taxon>Pentapetalae</taxon>
        <taxon>rosids</taxon>
        <taxon>malvids</taxon>
        <taxon>Myrtales</taxon>
        <taxon>Myrtaceae</taxon>
        <taxon>Myrtoideae</taxon>
        <taxon>Eucalypteae</taxon>
        <taxon>Eucalyptus</taxon>
    </lineage>
</organism>
<sequence length="507" mass="56721">MNRLRQIHAYTLRNGIDNTKRLIVELLQIPDISYAHRLLDHAPNPTLFPFNKLIQAYSSQRQPLQCLHLYSRMRLRGCPPNQHSFTFLFAASASLSSPLPGMMLHTHFVKSGFDFDVFALTALIDMYAKLGELGSARQVFDETPMRDTPVWNSIVSGYAKRGYMVEALQLFRRMPCKNVISWTSIISGYSQNGHSEDALKMFLEMEEGGFRPNEVTVASVLPACANLGALEIGERIETYARENGFFKNIYVCNALLEMYGKCGKIDAARRVFDEIGSRRGLCSWNTMITGLAAHGKCNEVLELYDLMLSEGIIPDDITFVGLLLACTHGGLVEEGKRLFKSMGTDYGISPKLEHYGCMVDLLGRAGKLQEARDLIRSMPMKPDSVIWGALLGACSFHGNVEFAEEAAESLIELEPWNPGNYVILSNIYASVGRWHGVAKLRKMMKGENITKAAGYSIIQEGGEIHKFIVEDKSHVKSSEIYAVVWGISAAMKIQKQPTDFECELVEF</sequence>
<accession>A0A059BZ50</accession>
<dbReference type="Pfam" id="PF13041">
    <property type="entry name" value="PPR_2"/>
    <property type="match status" value="3"/>
</dbReference>
<dbReference type="InterPro" id="IPR046960">
    <property type="entry name" value="PPR_At4g14850-like_plant"/>
</dbReference>
<dbReference type="OMA" id="YKLRMAG"/>
<dbReference type="FunFam" id="1.25.40.10:FF:000366">
    <property type="entry name" value="Pentatricopeptide (PPR) repeat-containing protein"/>
    <property type="match status" value="1"/>
</dbReference>
<dbReference type="PROSITE" id="PS51375">
    <property type="entry name" value="PPR"/>
    <property type="match status" value="5"/>
</dbReference>
<dbReference type="eggNOG" id="KOG4197">
    <property type="taxonomic scope" value="Eukaryota"/>
</dbReference>
<reference evidence="3" key="1">
    <citation type="submission" date="2013-07" db="EMBL/GenBank/DDBJ databases">
        <title>The genome of Eucalyptus grandis.</title>
        <authorList>
            <person name="Schmutz J."/>
            <person name="Hayes R."/>
            <person name="Myburg A."/>
            <person name="Tuskan G."/>
            <person name="Grattapaglia D."/>
            <person name="Rokhsar D.S."/>
        </authorList>
    </citation>
    <scope>NUCLEOTIDE SEQUENCE</scope>
    <source>
        <tissue evidence="3">Leaf extractions</tissue>
    </source>
</reference>
<dbReference type="NCBIfam" id="TIGR00756">
    <property type="entry name" value="PPR"/>
    <property type="match status" value="5"/>
</dbReference>
<dbReference type="InParanoid" id="A0A059BZ50"/>
<feature type="repeat" description="PPR" evidence="2">
    <location>
        <begin position="147"/>
        <end position="177"/>
    </location>
</feature>
<dbReference type="AlphaFoldDB" id="A0A059BZ50"/>
<feature type="repeat" description="PPR" evidence="2">
    <location>
        <begin position="178"/>
        <end position="212"/>
    </location>
</feature>
<dbReference type="Pfam" id="PF20431">
    <property type="entry name" value="E_motif"/>
    <property type="match status" value="1"/>
</dbReference>
<evidence type="ECO:0008006" key="4">
    <source>
        <dbReference type="Google" id="ProtNLM"/>
    </source>
</evidence>
<dbReference type="InterPro" id="IPR011990">
    <property type="entry name" value="TPR-like_helical_dom_sf"/>
</dbReference>
<evidence type="ECO:0000313" key="3">
    <source>
        <dbReference type="EMBL" id="KCW71468.1"/>
    </source>
</evidence>
<evidence type="ECO:0000256" key="1">
    <source>
        <dbReference type="ARBA" id="ARBA00022737"/>
    </source>
</evidence>
<dbReference type="Gene3D" id="1.25.40.10">
    <property type="entry name" value="Tetratricopeptide repeat domain"/>
    <property type="match status" value="3"/>
</dbReference>